<keyword evidence="2" id="KW-1185">Reference proteome</keyword>
<evidence type="ECO:0000313" key="2">
    <source>
        <dbReference type="Proteomes" id="UP000277204"/>
    </source>
</evidence>
<evidence type="ECO:0000313" key="1">
    <source>
        <dbReference type="EMBL" id="VDP40933.1"/>
    </source>
</evidence>
<sequence length="39" mass="4587">MSIRLFNSSYGVRYICLTSKSPLRHTQGHLPARIRNEQR</sequence>
<dbReference type="AlphaFoldDB" id="A0A183N0K3"/>
<reference evidence="1 2" key="1">
    <citation type="submission" date="2018-11" db="EMBL/GenBank/DDBJ databases">
        <authorList>
            <consortium name="Pathogen Informatics"/>
        </authorList>
    </citation>
    <scope>NUCLEOTIDE SEQUENCE [LARGE SCALE GENOMIC DNA]</scope>
    <source>
        <strain evidence="1 2">Zambia</strain>
    </source>
</reference>
<proteinExistence type="predicted"/>
<dbReference type="Proteomes" id="UP000277204">
    <property type="component" value="Unassembled WGS sequence"/>
</dbReference>
<gene>
    <name evidence="1" type="ORF">SMRZ_LOCUS21828</name>
</gene>
<accession>A0A183N0K3</accession>
<name>A0A183N0K3_9TREM</name>
<protein>
    <submittedName>
        <fullName evidence="1">Uncharacterized protein</fullName>
    </submittedName>
</protein>
<dbReference type="EMBL" id="UZAI01018882">
    <property type="protein sequence ID" value="VDP40933.1"/>
    <property type="molecule type" value="Genomic_DNA"/>
</dbReference>
<organism evidence="1 2">
    <name type="scientific">Schistosoma margrebowiei</name>
    <dbReference type="NCBI Taxonomy" id="48269"/>
    <lineage>
        <taxon>Eukaryota</taxon>
        <taxon>Metazoa</taxon>
        <taxon>Spiralia</taxon>
        <taxon>Lophotrochozoa</taxon>
        <taxon>Platyhelminthes</taxon>
        <taxon>Trematoda</taxon>
        <taxon>Digenea</taxon>
        <taxon>Strigeidida</taxon>
        <taxon>Schistosomatoidea</taxon>
        <taxon>Schistosomatidae</taxon>
        <taxon>Schistosoma</taxon>
    </lineage>
</organism>